<gene>
    <name evidence="14" type="ORF">JZ751_005606</name>
</gene>
<evidence type="ECO:0000256" key="10">
    <source>
        <dbReference type="ARBA" id="ARBA00023212"/>
    </source>
</evidence>
<dbReference type="PANTHER" id="PTHR22878:SF70">
    <property type="entry name" value="DYNEIN HEAVY CHAIN 2, AXONEMAL"/>
    <property type="match status" value="1"/>
</dbReference>
<evidence type="ECO:0000313" key="14">
    <source>
        <dbReference type="EMBL" id="KAG9335134.1"/>
    </source>
</evidence>
<organism evidence="14 15">
    <name type="scientific">Albula glossodonta</name>
    <name type="common">roundjaw bonefish</name>
    <dbReference type="NCBI Taxonomy" id="121402"/>
    <lineage>
        <taxon>Eukaryota</taxon>
        <taxon>Metazoa</taxon>
        <taxon>Chordata</taxon>
        <taxon>Craniata</taxon>
        <taxon>Vertebrata</taxon>
        <taxon>Euteleostomi</taxon>
        <taxon>Actinopterygii</taxon>
        <taxon>Neopterygii</taxon>
        <taxon>Teleostei</taxon>
        <taxon>Albuliformes</taxon>
        <taxon>Albulidae</taxon>
        <taxon>Albula</taxon>
    </lineage>
</organism>
<evidence type="ECO:0000313" key="15">
    <source>
        <dbReference type="Proteomes" id="UP000824540"/>
    </source>
</evidence>
<keyword evidence="3" id="KW-0493">Microtubule</keyword>
<evidence type="ECO:0000256" key="9">
    <source>
        <dbReference type="ARBA" id="ARBA00023175"/>
    </source>
</evidence>
<reference evidence="14" key="1">
    <citation type="thesis" date="2021" institute="BYU ScholarsArchive" country="Provo, UT, USA">
        <title>Applications of and Algorithms for Genome Assembly and Genomic Analyses with an Emphasis on Marine Teleosts.</title>
        <authorList>
            <person name="Pickett B.D."/>
        </authorList>
    </citation>
    <scope>NUCLEOTIDE SEQUENCE</scope>
    <source>
        <strain evidence="14">HI-2016</strain>
    </source>
</reference>
<dbReference type="FunFam" id="1.20.140.100:FF:000004">
    <property type="entry name" value="Dynein axonemal heavy chain 6"/>
    <property type="match status" value="1"/>
</dbReference>
<dbReference type="Proteomes" id="UP000824540">
    <property type="component" value="Unassembled WGS sequence"/>
</dbReference>
<feature type="domain" description="Dynein heavy chain linker" evidence="13">
    <location>
        <begin position="566"/>
        <end position="855"/>
    </location>
</feature>
<evidence type="ECO:0000256" key="1">
    <source>
        <dbReference type="ARBA" id="ARBA00004430"/>
    </source>
</evidence>
<dbReference type="GO" id="GO:0005930">
    <property type="term" value="C:axoneme"/>
    <property type="evidence" value="ECO:0007669"/>
    <property type="project" value="UniProtKB-SubCell"/>
</dbReference>
<feature type="region of interest" description="Disordered" evidence="12">
    <location>
        <begin position="630"/>
        <end position="649"/>
    </location>
</feature>
<keyword evidence="7" id="KW-0175">Coiled coil</keyword>
<keyword evidence="10" id="KW-0206">Cytoskeleton</keyword>
<dbReference type="GO" id="GO:0030286">
    <property type="term" value="C:dynein complex"/>
    <property type="evidence" value="ECO:0007669"/>
    <property type="project" value="UniProtKB-KW"/>
</dbReference>
<keyword evidence="2" id="KW-0963">Cytoplasm</keyword>
<keyword evidence="4" id="KW-0547">Nucleotide-binding</keyword>
<accession>A0A8T2N563</accession>
<keyword evidence="9" id="KW-0505">Motor protein</keyword>
<keyword evidence="6" id="KW-0243">Dynein</keyword>
<dbReference type="InterPro" id="IPR042222">
    <property type="entry name" value="Dynein_2_N"/>
</dbReference>
<evidence type="ECO:0000256" key="7">
    <source>
        <dbReference type="ARBA" id="ARBA00023054"/>
    </source>
</evidence>
<keyword evidence="5" id="KW-0067">ATP-binding</keyword>
<dbReference type="PANTHER" id="PTHR22878">
    <property type="entry name" value="DYNEIN HEAVY CHAIN 6, AXONEMAL-LIKE-RELATED"/>
    <property type="match status" value="1"/>
</dbReference>
<protein>
    <recommendedName>
        <fullName evidence="13">Dynein heavy chain linker domain-containing protein</fullName>
    </recommendedName>
</protein>
<dbReference type="GO" id="GO:0007018">
    <property type="term" value="P:microtubule-based movement"/>
    <property type="evidence" value="ECO:0007669"/>
    <property type="project" value="InterPro"/>
</dbReference>
<dbReference type="Gene3D" id="1.20.140.100">
    <property type="entry name" value="Dynein heavy chain, N-terminal domain 2"/>
    <property type="match status" value="1"/>
</dbReference>
<evidence type="ECO:0000256" key="5">
    <source>
        <dbReference type="ARBA" id="ARBA00022840"/>
    </source>
</evidence>
<dbReference type="AlphaFoldDB" id="A0A8T2N563"/>
<keyword evidence="8" id="KW-0969">Cilium</keyword>
<dbReference type="GO" id="GO:0045505">
    <property type="term" value="F:dynein intermediate chain binding"/>
    <property type="evidence" value="ECO:0007669"/>
    <property type="project" value="InterPro"/>
</dbReference>
<evidence type="ECO:0000256" key="3">
    <source>
        <dbReference type="ARBA" id="ARBA00022701"/>
    </source>
</evidence>
<dbReference type="FunFam" id="1.10.287.2620:FF:000002">
    <property type="entry name" value="Dynein heavy chain 2, axonemal"/>
    <property type="match status" value="1"/>
</dbReference>
<evidence type="ECO:0000256" key="6">
    <source>
        <dbReference type="ARBA" id="ARBA00023017"/>
    </source>
</evidence>
<dbReference type="GO" id="GO:0051959">
    <property type="term" value="F:dynein light intermediate chain binding"/>
    <property type="evidence" value="ECO:0007669"/>
    <property type="project" value="InterPro"/>
</dbReference>
<dbReference type="InterPro" id="IPR013602">
    <property type="entry name" value="Dynein_heavy_linker"/>
</dbReference>
<comment type="subcellular location">
    <subcellularLocation>
        <location evidence="1">Cytoplasm</location>
        <location evidence="1">Cytoskeleton</location>
        <location evidence="1">Cilium axoneme</location>
    </subcellularLocation>
</comment>
<dbReference type="OrthoDB" id="5593012at2759"/>
<feature type="compositionally biased region" description="Polar residues" evidence="12">
    <location>
        <begin position="640"/>
        <end position="649"/>
    </location>
</feature>
<comment type="caution">
    <text evidence="14">The sequence shown here is derived from an EMBL/GenBank/DDBJ whole genome shotgun (WGS) entry which is preliminary data.</text>
</comment>
<dbReference type="GO" id="GO:0005874">
    <property type="term" value="C:microtubule"/>
    <property type="evidence" value="ECO:0007669"/>
    <property type="project" value="UniProtKB-KW"/>
</dbReference>
<dbReference type="EMBL" id="JAFBMS010000128">
    <property type="protein sequence ID" value="KAG9335134.1"/>
    <property type="molecule type" value="Genomic_DNA"/>
</dbReference>
<evidence type="ECO:0000256" key="8">
    <source>
        <dbReference type="ARBA" id="ARBA00023069"/>
    </source>
</evidence>
<evidence type="ECO:0000256" key="2">
    <source>
        <dbReference type="ARBA" id="ARBA00022490"/>
    </source>
</evidence>
<evidence type="ECO:0000256" key="12">
    <source>
        <dbReference type="SAM" id="MobiDB-lite"/>
    </source>
</evidence>
<proteinExistence type="predicted"/>
<keyword evidence="15" id="KW-1185">Reference proteome</keyword>
<dbReference type="Pfam" id="PF08393">
    <property type="entry name" value="DHC_N2"/>
    <property type="match status" value="1"/>
</dbReference>
<dbReference type="GO" id="GO:0005524">
    <property type="term" value="F:ATP binding"/>
    <property type="evidence" value="ECO:0007669"/>
    <property type="project" value="UniProtKB-KW"/>
</dbReference>
<sequence length="855" mass="100061">MSSEERRQRLNFSFLKQCVERRPMVPIQQECLDSILSRVPLHLRQGPGRQELVDLLCQEVREEFRSSMVQHTVMEMSRLWHDSFVRNRKKIGENLHILQPVMRTILDLCHTTFSGLLLIDFSNCRSKGPAECENLRNKMVVECERMEDKLLNTWFPKIIHLLTSKELQQSIKPEKLDSLYNCASTLISNQLRDLVTRSVQDFVSLFQPERALELPLFRMDLIFDHEKMEFYPTFEDLELAVLDMMIQISNTMQNVQTVQSWLAEGQKSCVDAKVADHVLTWAQTSLRSAVRRGLEGPGQHFQSYAERYDWLVDGRAEARVQTFVGEEHSFDEYIELEEEFRNLSREIMSQPTVAHFPMVRLDCEELKQGLAKKAMTFSEILLEQLVIRQRRDNLQLCKEFETIRDKVLRVPETTEEMTALVAFITHSRTKGMEGLQVQLLEMHRRLNILLDLHIFEPEDLDLNSTVLLWPRNMLPIFDEGDEVVLSAKSKGEEELLMRRDRLAFELEKLGHRLEEFAECSELEMMPQYVADVKGVQKRIQEAEEAIGFINKEEKLYEWDLTSYPVLDTIKENVDPYHKLFGLVLKWQRTEKKWMDGSFQDLNGETMEVEVDEFFREVYKMLKSFKQKQKKAEQEARLPPGSTTEDSPSVQICSKRHWTEMSGIVGYDLTPDSGTTLRKLLKQNLFSYLEQFEAISVAASKEFSLEKAMQTMVEIWDDVAFNYNPYRETGVSILSSVDEIQTMLDDQIVKTQTMRGSPFIKPFEAQIRVWEERLIRIQDTIDEWLKVQAQWLYLEPIFSSEDIMQQMPEEGRLFQTVLPATSLPGLLEKLQDSNDLLDKIMKGLNAYLEKKRLFFP</sequence>
<name>A0A8T2N563_9TELE</name>
<evidence type="ECO:0000259" key="13">
    <source>
        <dbReference type="Pfam" id="PF08393"/>
    </source>
</evidence>
<feature type="non-terminal residue" evidence="14">
    <location>
        <position position="1"/>
    </location>
</feature>
<evidence type="ECO:0000256" key="4">
    <source>
        <dbReference type="ARBA" id="ARBA00022741"/>
    </source>
</evidence>
<keyword evidence="11" id="KW-0966">Cell projection</keyword>
<dbReference type="InterPro" id="IPR026983">
    <property type="entry name" value="DHC"/>
</dbReference>
<evidence type="ECO:0000256" key="11">
    <source>
        <dbReference type="ARBA" id="ARBA00023273"/>
    </source>
</evidence>
<dbReference type="Gene3D" id="1.10.287.2620">
    <property type="match status" value="1"/>
</dbReference>